<comment type="caution">
    <text evidence="3">Lacks conserved residue(s) required for the propagation of feature annotation.</text>
</comment>
<comment type="function">
    <text evidence="3">Catalyzes the formation of N(4)-acetylcytidine (ac(4)C) at the wobble position of elongator tRNA(Met), using acetate and ATP as substrates. First activates an acetate ion to form acetyladenylate (Ac-AMP) and then transfers the acetyl group to tRNA to form ac(4)C34.</text>
</comment>
<comment type="subcellular location">
    <subcellularLocation>
        <location evidence="3">Cytoplasm</location>
    </subcellularLocation>
</comment>
<feature type="binding site" evidence="3">
    <location>
        <position position="101"/>
    </location>
    <ligand>
        <name>ATP</name>
        <dbReference type="ChEBI" id="CHEBI:30616"/>
    </ligand>
</feature>
<evidence type="ECO:0000256" key="1">
    <source>
        <dbReference type="ARBA" id="ARBA00022598"/>
    </source>
</evidence>
<evidence type="ECO:0000313" key="4">
    <source>
        <dbReference type="EMBL" id="QTM99320.1"/>
    </source>
</evidence>
<dbReference type="Gene3D" id="3.40.50.620">
    <property type="entry name" value="HUPs"/>
    <property type="match status" value="1"/>
</dbReference>
<dbReference type="InterPro" id="IPR008513">
    <property type="entry name" value="tRNA(Met)_cyd_acetate_ligase"/>
</dbReference>
<protein>
    <recommendedName>
        <fullName evidence="3">tRNA(Met) cytidine acetate ligase</fullName>
        <ecNumber evidence="3">6.3.4.-</ecNumber>
    </recommendedName>
</protein>
<gene>
    <name evidence="3" type="primary">tmcAL</name>
    <name evidence="4" type="ORF">ERJ70_08380</name>
</gene>
<keyword evidence="3" id="KW-0067">ATP-binding</keyword>
<keyword evidence="3" id="KW-0694">RNA-binding</keyword>
<keyword evidence="2 3" id="KW-0819">tRNA processing</keyword>
<evidence type="ECO:0000256" key="3">
    <source>
        <dbReference type="HAMAP-Rule" id="MF_01539"/>
    </source>
</evidence>
<sequence>MNACGLIVEYNPFHYGHLYHLQQSRKKSAADCVVAVMSGNFLQRGEPAIIDKFQRAKAAILCGVDLVIELPAVFAVQNSDLFAKGALLTLEELKVDSVCFGSEHGEIDTFLQAYNRFSQHRETYEQELKRSLTEGHSFPEASRSAYQAIGLNSGTVDLAKPNNILGYSYVKAIEEYGLSMKALTIKRVHNDYHEPEIKHSIASATSIRNELNKHQDITDIAKETLPDPVQQILLEYKQEAGLWHNWQDYFDLLQYRILTMQVEEIREIHGVEEGLEHRLKETAAKTDSFIDWMTALKTKRYTWTRLQRIFVHLLLNNQKQTIQPLLNTDHMQHLRILAMNKTGRAYLNHKRKEIDVPLVSQLKKQKSPLALIDEKASNAYYSVTNHDIRSKLRRQELTSPYIAGEE</sequence>
<dbReference type="PANTHER" id="PTHR37825">
    <property type="entry name" value="TRNA(MET) CYTIDINE ACETATE LIGASE"/>
    <property type="match status" value="1"/>
</dbReference>
<dbReference type="EC" id="6.3.4.-" evidence="3"/>
<keyword evidence="3" id="KW-0820">tRNA-binding</keyword>
<keyword evidence="3" id="KW-0547">Nucleotide-binding</keyword>
<evidence type="ECO:0000256" key="2">
    <source>
        <dbReference type="ARBA" id="ARBA00022694"/>
    </source>
</evidence>
<dbReference type="HAMAP" id="MF_01539">
    <property type="entry name" value="TmcAL"/>
    <property type="match status" value="1"/>
</dbReference>
<keyword evidence="5" id="KW-1185">Reference proteome</keyword>
<dbReference type="SUPFAM" id="SSF52374">
    <property type="entry name" value="Nucleotidylyl transferase"/>
    <property type="match status" value="1"/>
</dbReference>
<dbReference type="Proteomes" id="UP000665043">
    <property type="component" value="Chromosome"/>
</dbReference>
<dbReference type="InterPro" id="IPR014729">
    <property type="entry name" value="Rossmann-like_a/b/a_fold"/>
</dbReference>
<dbReference type="EMBL" id="CP046956">
    <property type="protein sequence ID" value="QTM99320.1"/>
    <property type="molecule type" value="Genomic_DNA"/>
</dbReference>
<name>A0ABX7VUN5_9BACI</name>
<comment type="similarity">
    <text evidence="3">Belongs to the TmcAL family.</text>
</comment>
<feature type="binding site" evidence="3">
    <location>
        <position position="162"/>
    </location>
    <ligand>
        <name>ATP</name>
        <dbReference type="ChEBI" id="CHEBI:30616"/>
    </ligand>
</feature>
<dbReference type="Pfam" id="PF05636">
    <property type="entry name" value="HIGH_NTase1"/>
    <property type="match status" value="1"/>
</dbReference>
<accession>A0ABX7VUN5</accession>
<comment type="catalytic activity">
    <reaction evidence="3">
        <text>cytidine(34) in elongator tRNA(Met) + acetate + ATP = N(4)-acetylcytidine(34) in elongator tRNA(Met) + AMP + diphosphate</text>
        <dbReference type="Rhea" id="RHEA:58144"/>
        <dbReference type="Rhea" id="RHEA-COMP:10693"/>
        <dbReference type="Rhea" id="RHEA-COMP:10694"/>
        <dbReference type="ChEBI" id="CHEBI:30089"/>
        <dbReference type="ChEBI" id="CHEBI:30616"/>
        <dbReference type="ChEBI" id="CHEBI:33019"/>
        <dbReference type="ChEBI" id="CHEBI:74900"/>
        <dbReference type="ChEBI" id="CHEBI:82748"/>
        <dbReference type="ChEBI" id="CHEBI:456215"/>
    </reaction>
</comment>
<keyword evidence="1 3" id="KW-0436">Ligase</keyword>
<organism evidence="4 5">
    <name type="scientific">Sediminibacillus dalangtanensis</name>
    <dbReference type="NCBI Taxonomy" id="2729421"/>
    <lineage>
        <taxon>Bacteria</taxon>
        <taxon>Bacillati</taxon>
        <taxon>Bacillota</taxon>
        <taxon>Bacilli</taxon>
        <taxon>Bacillales</taxon>
        <taxon>Bacillaceae</taxon>
        <taxon>Sediminibacillus</taxon>
    </lineage>
</organism>
<proteinExistence type="inferred from homology"/>
<feature type="binding site" evidence="3">
    <location>
        <position position="187"/>
    </location>
    <ligand>
        <name>ATP</name>
        <dbReference type="ChEBI" id="CHEBI:30616"/>
    </ligand>
</feature>
<keyword evidence="3" id="KW-0963">Cytoplasm</keyword>
<evidence type="ECO:0000313" key="5">
    <source>
        <dbReference type="Proteomes" id="UP000665043"/>
    </source>
</evidence>
<dbReference type="PANTHER" id="PTHR37825:SF1">
    <property type="entry name" value="TRNA(MET) CYTIDINE ACETATE LIGASE"/>
    <property type="match status" value="1"/>
</dbReference>
<dbReference type="RefSeq" id="WP_209368583.1">
    <property type="nucleotide sequence ID" value="NZ_CP046956.1"/>
</dbReference>
<feature type="binding site" evidence="3">
    <location>
        <begin position="7"/>
        <end position="20"/>
    </location>
    <ligand>
        <name>ATP</name>
        <dbReference type="ChEBI" id="CHEBI:30616"/>
    </ligand>
</feature>
<dbReference type="NCBIfam" id="NF010191">
    <property type="entry name" value="PRK13670.1"/>
    <property type="match status" value="1"/>
</dbReference>
<reference evidence="4 5" key="1">
    <citation type="submission" date="2019-12" db="EMBL/GenBank/DDBJ databases">
        <title>The whole genome sequencing of a strain isolated from a Mars analog, Dalangtan Playa.</title>
        <authorList>
            <person name="Huang T."/>
        </authorList>
    </citation>
    <scope>NUCLEOTIDE SEQUENCE [LARGE SCALE GENOMIC DNA]</scope>
    <source>
        <strain evidence="4 5">DP4-553-S</strain>
    </source>
</reference>